<sequence>MMETGKNIYLGKRWFAGQVARAGESGIVAPSYINVGDTPIKGGYFVAMGDVAQGCRNVGSAADKILGVAMVIGINHEFKPGRNLSPMTLPHGSEITVQMAEGSELAIGDAVTVVATGKDAGTASHNGEIKTNFYVTDVNGSLAKIMRNEVAPATAGTGE</sequence>
<name>A0A0D8L4D6_MORMO</name>
<organism evidence="1 2">
    <name type="scientific">Morganella morganii</name>
    <name type="common">Proteus morganii</name>
    <dbReference type="NCBI Taxonomy" id="582"/>
    <lineage>
        <taxon>Bacteria</taxon>
        <taxon>Pseudomonadati</taxon>
        <taxon>Pseudomonadota</taxon>
        <taxon>Gammaproteobacteria</taxon>
        <taxon>Enterobacterales</taxon>
        <taxon>Morganellaceae</taxon>
        <taxon>Morganella</taxon>
    </lineage>
</organism>
<proteinExistence type="predicted"/>
<evidence type="ECO:0000313" key="1">
    <source>
        <dbReference type="EMBL" id="KJF76056.1"/>
    </source>
</evidence>
<dbReference type="PATRIC" id="fig|582.24.peg.6553"/>
<comment type="caution">
    <text evidence="1">The sequence shown here is derived from an EMBL/GenBank/DDBJ whole genome shotgun (WGS) entry which is preliminary data.</text>
</comment>
<reference evidence="1 2" key="1">
    <citation type="submission" date="2015-02" db="EMBL/GenBank/DDBJ databases">
        <title>Whole genome shotgun sequencing of cultured foodborne pathogen.</title>
        <authorList>
            <person name="Timme R."/>
            <person name="Allard M.W."/>
            <person name="Strain E."/>
            <person name="Evans P.S."/>
            <person name="Brown E."/>
        </authorList>
    </citation>
    <scope>NUCLEOTIDE SEQUENCE [LARGE SCALE GENOMIC DNA]</scope>
    <source>
        <strain evidence="1 2">GCSL-TSO-24</strain>
    </source>
</reference>
<dbReference type="AlphaFoldDB" id="A0A0D8L4D6"/>
<dbReference type="InterPro" id="IPR056914">
    <property type="entry name" value="Gp53-like"/>
</dbReference>
<dbReference type="EMBL" id="JZSH01000427">
    <property type="protein sequence ID" value="KJF76056.1"/>
    <property type="molecule type" value="Genomic_DNA"/>
</dbReference>
<dbReference type="Proteomes" id="UP000032582">
    <property type="component" value="Unassembled WGS sequence"/>
</dbReference>
<dbReference type="Pfam" id="PF23982">
    <property type="entry name" value="XM1_gp53_minor_capsid"/>
    <property type="match status" value="1"/>
</dbReference>
<gene>
    <name evidence="1" type="ORF">UA45_20585</name>
</gene>
<accession>A0A0D8L4D6</accession>
<evidence type="ECO:0000313" key="2">
    <source>
        <dbReference type="Proteomes" id="UP000032582"/>
    </source>
</evidence>
<protein>
    <submittedName>
        <fullName evidence="1">Uncharacterized protein</fullName>
    </submittedName>
</protein>